<feature type="transmembrane region" description="Helical" evidence="2">
    <location>
        <begin position="7"/>
        <end position="26"/>
    </location>
</feature>
<dbReference type="HOGENOM" id="CLU_1025446_0_0_7"/>
<dbReference type="KEGG" id="ant:Arnit_0100"/>
<name>D5V3Q8_ARCNC</name>
<evidence type="ECO:0000313" key="5">
    <source>
        <dbReference type="Proteomes" id="UP000000939"/>
    </source>
</evidence>
<organism evidence="4 5">
    <name type="scientific">Arcobacter nitrofigilis (strain ATCC 33309 / DSM 7299 / CCUG 15893 / LMG 7604 / NCTC 12251 / CI)</name>
    <name type="common">Campylobacter nitrofigilis</name>
    <dbReference type="NCBI Taxonomy" id="572480"/>
    <lineage>
        <taxon>Bacteria</taxon>
        <taxon>Pseudomonadati</taxon>
        <taxon>Campylobacterota</taxon>
        <taxon>Epsilonproteobacteria</taxon>
        <taxon>Campylobacterales</taxon>
        <taxon>Arcobacteraceae</taxon>
        <taxon>Arcobacter</taxon>
    </lineage>
</organism>
<dbReference type="eggNOG" id="COG2885">
    <property type="taxonomic scope" value="Bacteria"/>
</dbReference>
<proteinExistence type="predicted"/>
<evidence type="ECO:0000259" key="3">
    <source>
        <dbReference type="PROSITE" id="PS51123"/>
    </source>
</evidence>
<keyword evidence="5" id="KW-1185">Reference proteome</keyword>
<accession>D5V3Q8</accession>
<dbReference type="PROSITE" id="PS51257">
    <property type="entry name" value="PROKAR_LIPOPROTEIN"/>
    <property type="match status" value="1"/>
</dbReference>
<feature type="domain" description="OmpA-like" evidence="3">
    <location>
        <begin position="155"/>
        <end position="271"/>
    </location>
</feature>
<dbReference type="InterPro" id="IPR036737">
    <property type="entry name" value="OmpA-like_sf"/>
</dbReference>
<dbReference type="InterPro" id="IPR050330">
    <property type="entry name" value="Bact_OuterMem_StrucFunc"/>
</dbReference>
<dbReference type="GO" id="GO:0016020">
    <property type="term" value="C:membrane"/>
    <property type="evidence" value="ECO:0007669"/>
    <property type="project" value="UniProtKB-UniRule"/>
</dbReference>
<dbReference type="PANTHER" id="PTHR30329">
    <property type="entry name" value="STATOR ELEMENT OF FLAGELLAR MOTOR COMPLEX"/>
    <property type="match status" value="1"/>
</dbReference>
<dbReference type="PANTHER" id="PTHR30329:SF21">
    <property type="entry name" value="LIPOPROTEIN YIAD-RELATED"/>
    <property type="match status" value="1"/>
</dbReference>
<dbReference type="Gene3D" id="3.30.1330.60">
    <property type="entry name" value="OmpA-like domain"/>
    <property type="match status" value="1"/>
</dbReference>
<dbReference type="CDD" id="cd07185">
    <property type="entry name" value="OmpA_C-like"/>
    <property type="match status" value="1"/>
</dbReference>
<dbReference type="EMBL" id="CP001999">
    <property type="protein sequence ID" value="ADG91769.1"/>
    <property type="molecule type" value="Genomic_DNA"/>
</dbReference>
<dbReference type="AlphaFoldDB" id="D5V3Q8"/>
<dbReference type="STRING" id="572480.Arnit_0100"/>
<dbReference type="SUPFAM" id="SSF103088">
    <property type="entry name" value="OmpA-like"/>
    <property type="match status" value="1"/>
</dbReference>
<dbReference type="InterPro" id="IPR006665">
    <property type="entry name" value="OmpA-like"/>
</dbReference>
<dbReference type="PROSITE" id="PS51123">
    <property type="entry name" value="OMPA_2"/>
    <property type="match status" value="1"/>
</dbReference>
<dbReference type="OrthoDB" id="9805566at2"/>
<keyword evidence="2" id="KW-0812">Transmembrane</keyword>
<evidence type="ECO:0000256" key="2">
    <source>
        <dbReference type="SAM" id="Phobius"/>
    </source>
</evidence>
<protein>
    <submittedName>
        <fullName evidence="4">OmpA/MotB domain protein</fullName>
    </submittedName>
</protein>
<reference evidence="4 5" key="1">
    <citation type="journal article" date="2010" name="Stand. Genomic Sci.">
        <title>Complete genome sequence of Arcobacter nitrofigilis type strain (CI).</title>
        <authorList>
            <person name="Pati A."/>
            <person name="Gronow S."/>
            <person name="Lapidus A."/>
            <person name="Copeland A."/>
            <person name="Glavina Del Rio T."/>
            <person name="Nolan M."/>
            <person name="Lucas S."/>
            <person name="Tice H."/>
            <person name="Cheng J.F."/>
            <person name="Han C."/>
            <person name="Chertkov O."/>
            <person name="Bruce D."/>
            <person name="Tapia R."/>
            <person name="Goodwin L."/>
            <person name="Pitluck S."/>
            <person name="Liolios K."/>
            <person name="Ivanova N."/>
            <person name="Mavromatis K."/>
            <person name="Chen A."/>
            <person name="Palaniappan K."/>
            <person name="Land M."/>
            <person name="Hauser L."/>
            <person name="Chang Y.J."/>
            <person name="Jeffries C.D."/>
            <person name="Detter J.C."/>
            <person name="Rohde M."/>
            <person name="Goker M."/>
            <person name="Bristow J."/>
            <person name="Eisen J.A."/>
            <person name="Markowitz V."/>
            <person name="Hugenholtz P."/>
            <person name="Klenk H.P."/>
            <person name="Kyrpides N.C."/>
        </authorList>
    </citation>
    <scope>NUCLEOTIDE SEQUENCE [LARGE SCALE GENOMIC DNA]</scope>
    <source>
        <strain evidence="5">ATCC 33309 / DSM 7299 / CCUG 15893 / LMG 7604 / NCTC 12251 / CI</strain>
    </source>
</reference>
<dbReference type="Pfam" id="PF00691">
    <property type="entry name" value="OmpA"/>
    <property type="match status" value="1"/>
</dbReference>
<keyword evidence="1 2" id="KW-0472">Membrane</keyword>
<dbReference type="Proteomes" id="UP000000939">
    <property type="component" value="Chromosome"/>
</dbReference>
<dbReference type="RefSeq" id="WP_013133914.1">
    <property type="nucleotide sequence ID" value="NC_014166.1"/>
</dbReference>
<keyword evidence="2" id="KW-1133">Transmembrane helix</keyword>
<gene>
    <name evidence="4" type="ordered locus">Arnit_0100</name>
</gene>
<evidence type="ECO:0000313" key="4">
    <source>
        <dbReference type="EMBL" id="ADG91769.1"/>
    </source>
</evidence>
<evidence type="ECO:0000256" key="1">
    <source>
        <dbReference type="PROSITE-ProRule" id="PRU00473"/>
    </source>
</evidence>
<sequence length="271" mass="30782" precursor="true">MSILKQIIFLSFLLVAIMVACVYLYINQDKFGTTTFYTPSISQKIIIPEKTVPIQEEIVEGPSEKVVPPIIEDQKDDAVIDENTDEDQKKIDDIEKPDIENADIIVDDKKEVDNTKKVVIPEDKKIEELSHKIQPKNIQDDTIESKMDKNKKTQDEINAVISKDHIFFKRLGTDITDESYKVVEQIAKILKNNPSVKIEIGGHTDAKGEADVNQWISLQRAKSVKKELEKLGIAEDRITAVGYGESQPLVPNDKNGYSSENRRVEFKIIEE</sequence>